<dbReference type="AlphaFoldDB" id="A0AAW6U8H6"/>
<keyword evidence="3" id="KW-1185">Reference proteome</keyword>
<keyword evidence="1" id="KW-1133">Transmembrane helix</keyword>
<name>A0AAW6U8H6_9MOLU</name>
<accession>A0AAW6U8H6</accession>
<sequence>MQDFINFVMSLASYFILSYFIYSILRKNRKIPIIMLGVFFVSSFVDWLNVFRAGYESTIVMLYFMSRVLPVIFAFVLFMMFTGGFKFGKLKFRKKLKNFSSDIQTKRLNDLMSYGILIGSVLIGIGSYYFMQDSIRYVLMAVSGVAFILGIVILIENKKIKNEYVILFIGRKKELTYEYHIPKDKIRLEIKDFFQNDIYIVDPIGEVVLIHNNKKIEKHYLYWIATGDQVNMENERLTKIKPVSYAKYLDSLEKYHYNKLWFKIDESQNIVKLKEKLIK</sequence>
<feature type="transmembrane region" description="Helical" evidence="1">
    <location>
        <begin position="32"/>
        <end position="51"/>
    </location>
</feature>
<feature type="transmembrane region" description="Helical" evidence="1">
    <location>
        <begin position="111"/>
        <end position="131"/>
    </location>
</feature>
<gene>
    <name evidence="2" type="ORF">QJ521_00300</name>
</gene>
<keyword evidence="1" id="KW-0472">Membrane</keyword>
<dbReference type="Proteomes" id="UP001431532">
    <property type="component" value="Unassembled WGS sequence"/>
</dbReference>
<dbReference type="RefSeq" id="WP_282838370.1">
    <property type="nucleotide sequence ID" value="NZ_JASCXW010000001.1"/>
</dbReference>
<comment type="caution">
    <text evidence="2">The sequence shown here is derived from an EMBL/GenBank/DDBJ whole genome shotgun (WGS) entry which is preliminary data.</text>
</comment>
<organism evidence="2 3">
    <name type="scientific">Peloplasma aerotolerans</name>
    <dbReference type="NCBI Taxonomy" id="3044389"/>
    <lineage>
        <taxon>Bacteria</taxon>
        <taxon>Bacillati</taxon>
        <taxon>Mycoplasmatota</taxon>
        <taxon>Mollicutes</taxon>
        <taxon>Acholeplasmatales</taxon>
        <taxon>Acholeplasmataceae</taxon>
        <taxon>Peloplasma</taxon>
    </lineage>
</organism>
<feature type="transmembrane region" description="Helical" evidence="1">
    <location>
        <begin position="71"/>
        <end position="90"/>
    </location>
</feature>
<protein>
    <submittedName>
        <fullName evidence="2">Uncharacterized protein</fullName>
    </submittedName>
</protein>
<proteinExistence type="predicted"/>
<evidence type="ECO:0000313" key="2">
    <source>
        <dbReference type="EMBL" id="MDI6451989.1"/>
    </source>
</evidence>
<evidence type="ECO:0000313" key="3">
    <source>
        <dbReference type="Proteomes" id="UP001431532"/>
    </source>
</evidence>
<feature type="transmembrane region" description="Helical" evidence="1">
    <location>
        <begin position="137"/>
        <end position="155"/>
    </location>
</feature>
<evidence type="ECO:0000256" key="1">
    <source>
        <dbReference type="SAM" id="Phobius"/>
    </source>
</evidence>
<keyword evidence="1" id="KW-0812">Transmembrane</keyword>
<dbReference type="EMBL" id="JASCXW010000001">
    <property type="protein sequence ID" value="MDI6451989.1"/>
    <property type="molecule type" value="Genomic_DNA"/>
</dbReference>
<reference evidence="2" key="1">
    <citation type="submission" date="2023-05" db="EMBL/GenBank/DDBJ databases">
        <title>Mariniplasma microaerophilum sp. nov., a novel anaerobic mollicute isolated from terrestrial mud volcano, Taman Peninsula, Russia.</title>
        <authorList>
            <person name="Khomyakova M.A."/>
            <person name="Merkel A.Y."/>
            <person name="Slobodkin A.I."/>
        </authorList>
    </citation>
    <scope>NUCLEOTIDE SEQUENCE</scope>
    <source>
        <strain evidence="2">M4Ah</strain>
    </source>
</reference>
<feature type="transmembrane region" description="Helical" evidence="1">
    <location>
        <begin position="6"/>
        <end position="25"/>
    </location>
</feature>